<keyword evidence="8" id="KW-0256">Endoplasmic reticulum</keyword>
<dbReference type="Proteomes" id="UP000192927">
    <property type="component" value="Unassembled WGS sequence"/>
</dbReference>
<evidence type="ECO:0000256" key="9">
    <source>
        <dbReference type="ARBA" id="ARBA00022837"/>
    </source>
</evidence>
<keyword evidence="6 15" id="KW-0812">Transmembrane</keyword>
<feature type="compositionally biased region" description="Low complexity" evidence="14">
    <location>
        <begin position="264"/>
        <end position="285"/>
    </location>
</feature>
<evidence type="ECO:0000256" key="15">
    <source>
        <dbReference type="SAM" id="Phobius"/>
    </source>
</evidence>
<protein>
    <recommendedName>
        <fullName evidence="3">Store-operated calcium entry-associated regulatory factor</fullName>
    </recommendedName>
    <alternativeName>
        <fullName evidence="13">Transmembrane protein 66</fullName>
    </alternativeName>
</protein>
<evidence type="ECO:0000256" key="13">
    <source>
        <dbReference type="ARBA" id="ARBA00031116"/>
    </source>
</evidence>
<evidence type="ECO:0000256" key="4">
    <source>
        <dbReference type="ARBA" id="ARBA00022448"/>
    </source>
</evidence>
<proteinExistence type="inferred from homology"/>
<keyword evidence="18" id="KW-1185">Reference proteome</keyword>
<name>A0A1W5D7A9_9LECA</name>
<evidence type="ECO:0000313" key="17">
    <source>
        <dbReference type="EMBL" id="SLM39014.1"/>
    </source>
</evidence>
<dbReference type="PANTHER" id="PTHR15929:SF0">
    <property type="entry name" value="STORE-OPERATED CALCIUM ENTRY-ASSOCIATED REGULATORY FACTOR"/>
    <property type="match status" value="1"/>
</dbReference>
<dbReference type="GO" id="GO:0006816">
    <property type="term" value="P:calcium ion transport"/>
    <property type="evidence" value="ECO:0007669"/>
    <property type="project" value="UniProtKB-KW"/>
</dbReference>
<feature type="compositionally biased region" description="Pro residues" evidence="14">
    <location>
        <begin position="211"/>
        <end position="222"/>
    </location>
</feature>
<feature type="transmembrane region" description="Helical" evidence="15">
    <location>
        <begin position="163"/>
        <end position="181"/>
    </location>
</feature>
<evidence type="ECO:0000256" key="16">
    <source>
        <dbReference type="SAM" id="SignalP"/>
    </source>
</evidence>
<evidence type="ECO:0000256" key="14">
    <source>
        <dbReference type="SAM" id="MobiDB-lite"/>
    </source>
</evidence>
<evidence type="ECO:0000256" key="10">
    <source>
        <dbReference type="ARBA" id="ARBA00022989"/>
    </source>
</evidence>
<feature type="region of interest" description="Disordered" evidence="14">
    <location>
        <begin position="202"/>
        <end position="245"/>
    </location>
</feature>
<dbReference type="GO" id="GO:0005789">
    <property type="term" value="C:endoplasmic reticulum membrane"/>
    <property type="evidence" value="ECO:0007669"/>
    <property type="project" value="UniProtKB-SubCell"/>
</dbReference>
<evidence type="ECO:0000256" key="5">
    <source>
        <dbReference type="ARBA" id="ARBA00022568"/>
    </source>
</evidence>
<feature type="compositionally biased region" description="Low complexity" evidence="14">
    <location>
        <begin position="293"/>
        <end position="321"/>
    </location>
</feature>
<keyword evidence="9" id="KW-0106">Calcium</keyword>
<organism evidence="17 18">
    <name type="scientific">Lasallia pustulata</name>
    <dbReference type="NCBI Taxonomy" id="136370"/>
    <lineage>
        <taxon>Eukaryota</taxon>
        <taxon>Fungi</taxon>
        <taxon>Dikarya</taxon>
        <taxon>Ascomycota</taxon>
        <taxon>Pezizomycotina</taxon>
        <taxon>Lecanoromycetes</taxon>
        <taxon>OSLEUM clade</taxon>
        <taxon>Umbilicariomycetidae</taxon>
        <taxon>Umbilicariales</taxon>
        <taxon>Umbilicariaceae</taxon>
        <taxon>Lasallia</taxon>
    </lineage>
</organism>
<evidence type="ECO:0000313" key="18">
    <source>
        <dbReference type="Proteomes" id="UP000192927"/>
    </source>
</evidence>
<keyword evidence="4" id="KW-0813">Transport</keyword>
<comment type="similarity">
    <text evidence="2">Belongs to the SARAF family.</text>
</comment>
<feature type="chain" id="PRO_5012461640" description="Store-operated calcium entry-associated regulatory factor" evidence="16">
    <location>
        <begin position="24"/>
        <end position="335"/>
    </location>
</feature>
<dbReference type="InterPro" id="IPR009567">
    <property type="entry name" value="SARAF"/>
</dbReference>
<evidence type="ECO:0000256" key="3">
    <source>
        <dbReference type="ARBA" id="ARBA00016584"/>
    </source>
</evidence>
<dbReference type="GO" id="GO:2001256">
    <property type="term" value="P:regulation of store-operated calcium entry"/>
    <property type="evidence" value="ECO:0007669"/>
    <property type="project" value="InterPro"/>
</dbReference>
<keyword evidence="5" id="KW-0109">Calcium transport</keyword>
<dbReference type="PANTHER" id="PTHR15929">
    <property type="entry name" value="STORE-OPERATED CALCIUM ENTRY-ASSOCIATED REGULATORY FACTOR"/>
    <property type="match status" value="1"/>
</dbReference>
<dbReference type="Pfam" id="PF06682">
    <property type="entry name" value="SARAF"/>
    <property type="match status" value="1"/>
</dbReference>
<keyword evidence="10 15" id="KW-1133">Transmembrane helix</keyword>
<feature type="signal peptide" evidence="16">
    <location>
        <begin position="1"/>
        <end position="23"/>
    </location>
</feature>
<keyword evidence="11" id="KW-0406">Ion transport</keyword>
<keyword evidence="12 15" id="KW-0472">Membrane</keyword>
<reference evidence="18" key="1">
    <citation type="submission" date="2017-03" db="EMBL/GenBank/DDBJ databases">
        <authorList>
            <person name="Sharma R."/>
            <person name="Thines M."/>
        </authorList>
    </citation>
    <scope>NUCLEOTIDE SEQUENCE [LARGE SCALE GENOMIC DNA]</scope>
</reference>
<feature type="compositionally biased region" description="Low complexity" evidence="14">
    <location>
        <begin position="226"/>
        <end position="239"/>
    </location>
</feature>
<dbReference type="EMBL" id="FWEW01003236">
    <property type="protein sequence ID" value="SLM39014.1"/>
    <property type="molecule type" value="Genomic_DNA"/>
</dbReference>
<evidence type="ECO:0000256" key="1">
    <source>
        <dbReference type="ARBA" id="ARBA00004115"/>
    </source>
</evidence>
<evidence type="ECO:0000256" key="8">
    <source>
        <dbReference type="ARBA" id="ARBA00022824"/>
    </source>
</evidence>
<evidence type="ECO:0000256" key="7">
    <source>
        <dbReference type="ARBA" id="ARBA00022729"/>
    </source>
</evidence>
<accession>A0A1W5D7A9</accession>
<comment type="subcellular location">
    <subcellularLocation>
        <location evidence="1">Endoplasmic reticulum membrane</location>
        <topology evidence="1">Single-pass type I membrane protein</topology>
    </subcellularLocation>
</comment>
<evidence type="ECO:0000256" key="6">
    <source>
        <dbReference type="ARBA" id="ARBA00022692"/>
    </source>
</evidence>
<feature type="region of interest" description="Disordered" evidence="14">
    <location>
        <begin position="264"/>
        <end position="335"/>
    </location>
</feature>
<keyword evidence="7 16" id="KW-0732">Signal</keyword>
<evidence type="ECO:0000256" key="12">
    <source>
        <dbReference type="ARBA" id="ARBA00023136"/>
    </source>
</evidence>
<sequence>MRLLDFLYPSLLTLSTFSLGAEALRKPSDSVLLSSVKTLTLRKDAKTNHRRVSAVPQLKCIGGNGKGLYDVDVMRCKNQGSDYEDENIQWTCTASLPAEFKLGSTDVICEGYESSSDPYVLKGSCGVEYRLLLTDAGEEKYGRGGGDLWGGYKGKGYVNWPGILFWGIFVSVVAWMIYSAFIRNRRGGLRLGGANNPWGWGGGGGGGPGGDDPPPPYDPRPPFYKTASTSRAGAAPAAGQEGWRPGFWTGALGGAAAGYMAGNRGQQQRNQGMWGNQQGREVWGNQQGGGLWGNNNNGEGSSSWGMGGRTRSSGSGSSFSSTRHESSGFGSTSRR</sequence>
<evidence type="ECO:0000256" key="11">
    <source>
        <dbReference type="ARBA" id="ARBA00023065"/>
    </source>
</evidence>
<evidence type="ECO:0000256" key="2">
    <source>
        <dbReference type="ARBA" id="ARBA00006833"/>
    </source>
</evidence>
<dbReference type="AlphaFoldDB" id="A0A1W5D7A9"/>